<evidence type="ECO:0000256" key="5">
    <source>
        <dbReference type="ARBA" id="ARBA00022801"/>
    </source>
</evidence>
<evidence type="ECO:0000256" key="9">
    <source>
        <dbReference type="ARBA" id="ARBA00023326"/>
    </source>
</evidence>
<accession>E9GVN1</accession>
<keyword evidence="4" id="KW-0732">Signal</keyword>
<dbReference type="EC" id="3.2.1.91" evidence="3"/>
<name>E9GVN1_DAPPU</name>
<evidence type="ECO:0000256" key="8">
    <source>
        <dbReference type="ARBA" id="ARBA00023295"/>
    </source>
</evidence>
<dbReference type="Gene3D" id="2.70.100.10">
    <property type="entry name" value="Glycoside hydrolase, family 7, domain"/>
    <property type="match status" value="2"/>
</dbReference>
<protein>
    <recommendedName>
        <fullName evidence="3">cellulose 1,4-beta-cellobiosidase (non-reducing end)</fullName>
        <ecNumber evidence="3">3.2.1.91</ecNumber>
    </recommendedName>
</protein>
<keyword evidence="6" id="KW-0136">Cellulose degradation</keyword>
<dbReference type="InParanoid" id="E9GVN1"/>
<evidence type="ECO:0000256" key="4">
    <source>
        <dbReference type="ARBA" id="ARBA00022729"/>
    </source>
</evidence>
<evidence type="ECO:0000256" key="7">
    <source>
        <dbReference type="ARBA" id="ARBA00023277"/>
    </source>
</evidence>
<evidence type="ECO:0000256" key="3">
    <source>
        <dbReference type="ARBA" id="ARBA00012561"/>
    </source>
</evidence>
<dbReference type="OrthoDB" id="412382at2759"/>
<dbReference type="InterPro" id="IPR001722">
    <property type="entry name" value="Glyco_hydro_7"/>
</dbReference>
<dbReference type="SUPFAM" id="SSF49899">
    <property type="entry name" value="Concanavalin A-like lectins/glucanases"/>
    <property type="match status" value="1"/>
</dbReference>
<dbReference type="PANTHER" id="PTHR33753">
    <property type="entry name" value="1,4-BETA-D-GLUCAN CELLOBIOHYDROLASE B"/>
    <property type="match status" value="1"/>
</dbReference>
<dbReference type="EMBL" id="GL732568">
    <property type="protein sequence ID" value="EFX76501.1"/>
    <property type="molecule type" value="Genomic_DNA"/>
</dbReference>
<dbReference type="KEGG" id="dpx:DAPPUDRAFT_107005"/>
<comment type="similarity">
    <text evidence="2">Belongs to the glycosyl hydrolase 7 (cellulase C) family.</text>
</comment>
<keyword evidence="9" id="KW-0624">Polysaccharide degradation</keyword>
<keyword evidence="7" id="KW-0119">Carbohydrate metabolism</keyword>
<evidence type="ECO:0000256" key="6">
    <source>
        <dbReference type="ARBA" id="ARBA00023001"/>
    </source>
</evidence>
<dbReference type="GO" id="GO:0016162">
    <property type="term" value="F:cellulose 1,4-beta-cellobiosidase activity"/>
    <property type="evidence" value="ECO:0000318"/>
    <property type="project" value="GO_Central"/>
</dbReference>
<dbReference type="PANTHER" id="PTHR33753:SF2">
    <property type="entry name" value="GLYCOSIDE HYDROLASE FAMILY 7 PROTEIN"/>
    <property type="match status" value="1"/>
</dbReference>
<evidence type="ECO:0000256" key="1">
    <source>
        <dbReference type="ARBA" id="ARBA00001641"/>
    </source>
</evidence>
<dbReference type="Proteomes" id="UP000000305">
    <property type="component" value="Unassembled WGS sequence"/>
</dbReference>
<dbReference type="InterPro" id="IPR037019">
    <property type="entry name" value="Glyco_hydro_7_sf"/>
</dbReference>
<proteinExistence type="inferred from homology"/>
<reference evidence="10 11" key="1">
    <citation type="journal article" date="2011" name="Science">
        <title>The ecoresponsive genome of Daphnia pulex.</title>
        <authorList>
            <person name="Colbourne J.K."/>
            <person name="Pfrender M.E."/>
            <person name="Gilbert D."/>
            <person name="Thomas W.K."/>
            <person name="Tucker A."/>
            <person name="Oakley T.H."/>
            <person name="Tokishita S."/>
            <person name="Aerts A."/>
            <person name="Arnold G.J."/>
            <person name="Basu M.K."/>
            <person name="Bauer D.J."/>
            <person name="Caceres C.E."/>
            <person name="Carmel L."/>
            <person name="Casola C."/>
            <person name="Choi J.H."/>
            <person name="Detter J.C."/>
            <person name="Dong Q."/>
            <person name="Dusheyko S."/>
            <person name="Eads B.D."/>
            <person name="Frohlich T."/>
            <person name="Geiler-Samerotte K.A."/>
            <person name="Gerlach D."/>
            <person name="Hatcher P."/>
            <person name="Jogdeo S."/>
            <person name="Krijgsveld J."/>
            <person name="Kriventseva E.V."/>
            <person name="Kultz D."/>
            <person name="Laforsch C."/>
            <person name="Lindquist E."/>
            <person name="Lopez J."/>
            <person name="Manak J.R."/>
            <person name="Muller J."/>
            <person name="Pangilinan J."/>
            <person name="Patwardhan R.P."/>
            <person name="Pitluck S."/>
            <person name="Pritham E.J."/>
            <person name="Rechtsteiner A."/>
            <person name="Rho M."/>
            <person name="Rogozin I.B."/>
            <person name="Sakarya O."/>
            <person name="Salamov A."/>
            <person name="Schaack S."/>
            <person name="Shapiro H."/>
            <person name="Shiga Y."/>
            <person name="Skalitzky C."/>
            <person name="Smith Z."/>
            <person name="Souvorov A."/>
            <person name="Sung W."/>
            <person name="Tang Z."/>
            <person name="Tsuchiya D."/>
            <person name="Tu H."/>
            <person name="Vos H."/>
            <person name="Wang M."/>
            <person name="Wolf Y.I."/>
            <person name="Yamagata H."/>
            <person name="Yamada T."/>
            <person name="Ye Y."/>
            <person name="Shaw J.R."/>
            <person name="Andrews J."/>
            <person name="Crease T.J."/>
            <person name="Tang H."/>
            <person name="Lucas S.M."/>
            <person name="Robertson H.M."/>
            <person name="Bork P."/>
            <person name="Koonin E.V."/>
            <person name="Zdobnov E.M."/>
            <person name="Grigoriev I.V."/>
            <person name="Lynch M."/>
            <person name="Boore J.L."/>
        </authorList>
    </citation>
    <scope>NUCLEOTIDE SEQUENCE [LARGE SCALE GENOMIC DNA]</scope>
</reference>
<evidence type="ECO:0000256" key="2">
    <source>
        <dbReference type="ARBA" id="ARBA00006044"/>
    </source>
</evidence>
<gene>
    <name evidence="10" type="ORF">DAPPUDRAFT_107005</name>
</gene>
<sequence length="261" mass="28645">MESFLFFVSKKKLIPAAHEAQTKGNIWTVVLVTSSPVTNEGCVQMNQTGRTTGALDFIVYVCSSLNNCEPLASGLVVDNNWRGVFYNLCYDPKRCDKVSNGLSPEPRDKLFGFDASFFFVGMEEDGGMASHGYTGPIYGTGGCDAQLPEPNKPPCHELDIIEANSLTTMMVEGNFNSISDASCKYYNQWNMRGISASMSYGLKKGMVLTMGMAGYPDKPDVWGWLDKEPNGPCPIYSNPNPSITYGNIKYGFIGTTTYLKV</sequence>
<keyword evidence="11" id="KW-1185">Reference proteome</keyword>
<dbReference type="GO" id="GO:0009251">
    <property type="term" value="P:glucan catabolic process"/>
    <property type="evidence" value="ECO:0000318"/>
    <property type="project" value="GO_Central"/>
</dbReference>
<evidence type="ECO:0000313" key="11">
    <source>
        <dbReference type="Proteomes" id="UP000000305"/>
    </source>
</evidence>
<organism evidence="10 11">
    <name type="scientific">Daphnia pulex</name>
    <name type="common">Water flea</name>
    <dbReference type="NCBI Taxonomy" id="6669"/>
    <lineage>
        <taxon>Eukaryota</taxon>
        <taxon>Metazoa</taxon>
        <taxon>Ecdysozoa</taxon>
        <taxon>Arthropoda</taxon>
        <taxon>Crustacea</taxon>
        <taxon>Branchiopoda</taxon>
        <taxon>Diplostraca</taxon>
        <taxon>Cladocera</taxon>
        <taxon>Anomopoda</taxon>
        <taxon>Daphniidae</taxon>
        <taxon>Daphnia</taxon>
    </lineage>
</organism>
<keyword evidence="8" id="KW-0326">Glycosidase</keyword>
<evidence type="ECO:0000313" key="10">
    <source>
        <dbReference type="EMBL" id="EFX76501.1"/>
    </source>
</evidence>
<keyword evidence="5" id="KW-0378">Hydrolase</keyword>
<dbReference type="HOGENOM" id="CLU_1066584_0_0_1"/>
<dbReference type="AlphaFoldDB" id="E9GVN1"/>
<comment type="catalytic activity">
    <reaction evidence="1">
        <text>Hydrolysis of (1-&gt;4)-beta-D-glucosidic linkages in cellulose and cellotetraose, releasing cellobiose from the non-reducing ends of the chains.</text>
        <dbReference type="EC" id="3.2.1.91"/>
    </reaction>
</comment>
<dbReference type="InterPro" id="IPR013320">
    <property type="entry name" value="ConA-like_dom_sf"/>
</dbReference>
<dbReference type="GO" id="GO:0030245">
    <property type="term" value="P:cellulose catabolic process"/>
    <property type="evidence" value="ECO:0007669"/>
    <property type="project" value="UniProtKB-KW"/>
</dbReference>